<dbReference type="InterPro" id="IPR020588">
    <property type="entry name" value="RecA_ATP-bd"/>
</dbReference>
<dbReference type="PANTHER" id="PTHR46644:SF2">
    <property type="entry name" value="DNA REPAIR PROTEIN XRCC2"/>
    <property type="match status" value="1"/>
</dbReference>
<dbReference type="GO" id="GO:0033063">
    <property type="term" value="C:Rad51B-Rad51C-Rad51D-XRCC2 complex"/>
    <property type="evidence" value="ECO:0007669"/>
    <property type="project" value="InterPro"/>
</dbReference>
<dbReference type="RefSeq" id="XP_013407314.1">
    <property type="nucleotide sequence ID" value="XM_013551860.1"/>
</dbReference>
<gene>
    <name evidence="3" type="primary">LOC106171488</name>
</gene>
<dbReference type="GeneID" id="106171488"/>
<dbReference type="InterPro" id="IPR027417">
    <property type="entry name" value="P-loop_NTPase"/>
</dbReference>
<name>A0A1S3JBQ3_LINAN</name>
<dbReference type="STRING" id="7574.A0A1S3JBQ3"/>
<reference evidence="3" key="1">
    <citation type="submission" date="2025-08" db="UniProtKB">
        <authorList>
            <consortium name="RefSeq"/>
        </authorList>
    </citation>
    <scope>IDENTIFICATION</scope>
    <source>
        <tissue evidence="3">Gonads</tissue>
    </source>
</reference>
<dbReference type="GO" id="GO:0000400">
    <property type="term" value="F:four-way junction DNA binding"/>
    <property type="evidence" value="ECO:0007669"/>
    <property type="project" value="TreeGrafter"/>
</dbReference>
<dbReference type="GO" id="GO:0005524">
    <property type="term" value="F:ATP binding"/>
    <property type="evidence" value="ECO:0007669"/>
    <property type="project" value="InterPro"/>
</dbReference>
<evidence type="ECO:0000313" key="2">
    <source>
        <dbReference type="Proteomes" id="UP000085678"/>
    </source>
</evidence>
<accession>A0A1S3JBQ3</accession>
<evidence type="ECO:0000259" key="1">
    <source>
        <dbReference type="PROSITE" id="PS50162"/>
    </source>
</evidence>
<dbReference type="GO" id="GO:0042148">
    <property type="term" value="P:DNA strand invasion"/>
    <property type="evidence" value="ECO:0007669"/>
    <property type="project" value="TreeGrafter"/>
</dbReference>
<dbReference type="GO" id="GO:0000724">
    <property type="term" value="P:double-strand break repair via homologous recombination"/>
    <property type="evidence" value="ECO:0007669"/>
    <property type="project" value="InterPro"/>
</dbReference>
<dbReference type="GO" id="GO:0140664">
    <property type="term" value="F:ATP-dependent DNA damage sensor activity"/>
    <property type="evidence" value="ECO:0007669"/>
    <property type="project" value="InterPro"/>
</dbReference>
<dbReference type="SUPFAM" id="SSF52540">
    <property type="entry name" value="P-loop containing nucleoside triphosphate hydrolases"/>
    <property type="match status" value="1"/>
</dbReference>
<dbReference type="InterPro" id="IPR030547">
    <property type="entry name" value="XRCC2"/>
</dbReference>
<keyword evidence="2" id="KW-1185">Reference proteome</keyword>
<dbReference type="GO" id="GO:0005657">
    <property type="term" value="C:replication fork"/>
    <property type="evidence" value="ECO:0007669"/>
    <property type="project" value="InterPro"/>
</dbReference>
<dbReference type="PROSITE" id="PS50162">
    <property type="entry name" value="RECA_2"/>
    <property type="match status" value="1"/>
</dbReference>
<organism evidence="2 3">
    <name type="scientific">Lingula anatina</name>
    <name type="common">Brachiopod</name>
    <name type="synonym">Lingula unguis</name>
    <dbReference type="NCBI Taxonomy" id="7574"/>
    <lineage>
        <taxon>Eukaryota</taxon>
        <taxon>Metazoa</taxon>
        <taxon>Spiralia</taxon>
        <taxon>Lophotrochozoa</taxon>
        <taxon>Brachiopoda</taxon>
        <taxon>Linguliformea</taxon>
        <taxon>Lingulata</taxon>
        <taxon>Lingulida</taxon>
        <taxon>Linguloidea</taxon>
        <taxon>Lingulidae</taxon>
        <taxon>Lingula</taxon>
    </lineage>
</organism>
<dbReference type="GO" id="GO:0005813">
    <property type="term" value="C:centrosome"/>
    <property type="evidence" value="ECO:0007669"/>
    <property type="project" value="TreeGrafter"/>
</dbReference>
<dbReference type="AlphaFoldDB" id="A0A1S3JBQ3"/>
<evidence type="ECO:0000313" key="3">
    <source>
        <dbReference type="RefSeq" id="XP_013407314.1"/>
    </source>
</evidence>
<sequence length="335" mass="37729">MATPRCESGAQLLARLGTKPDLMYVEPHLLPSGPQKRDVIELYGDEGCGKTEMLLHIILNTILPRNWRGFSFYGQEAGIILIDTDYHFSILRLSTLLENRVDRVVSEATGLQKNGDLIPQNGGITSNTGYKDLPEQENPKLPTQTDKETFIKSCLKRLFVFRCSSPTQLIATLHSLDALLLNRPEICILMLDSLSAFYWIDHSNGCDSAVARESNQRQVCKILNKLITSYNLVIFATKPAIIHKRNNLALDKTEEKDCTGNPSIQTGDKSSDHCEYLCKAWQKMVSSRWSFSKGQGNKVKQSVNAQMFILKLFNLTSSFLCQEKFIVSENGIEYI</sequence>
<proteinExistence type="predicted"/>
<dbReference type="CDD" id="cd19490">
    <property type="entry name" value="XRCC2"/>
    <property type="match status" value="1"/>
</dbReference>
<dbReference type="Gene3D" id="3.40.50.300">
    <property type="entry name" value="P-loop containing nucleotide triphosphate hydrolases"/>
    <property type="match status" value="1"/>
</dbReference>
<dbReference type="PANTHER" id="PTHR46644">
    <property type="entry name" value="DNA REPAIR PROTEIN XRCC2"/>
    <property type="match status" value="1"/>
</dbReference>
<feature type="domain" description="RecA family profile 1" evidence="1">
    <location>
        <begin position="12"/>
        <end position="242"/>
    </location>
</feature>
<dbReference type="Proteomes" id="UP000085678">
    <property type="component" value="Unplaced"/>
</dbReference>
<dbReference type="OrthoDB" id="420422at2759"/>
<protein>
    <submittedName>
        <fullName evidence="3">DNA repair protein XRCC2</fullName>
    </submittedName>
</protein>
<dbReference type="KEGG" id="lak:106171488"/>
<dbReference type="InParanoid" id="A0A1S3JBQ3"/>